<dbReference type="Gene3D" id="1.10.10.10">
    <property type="entry name" value="Winged helix-like DNA-binding domain superfamily/Winged helix DNA-binding domain"/>
    <property type="match status" value="1"/>
</dbReference>
<dbReference type="GO" id="GO:0004730">
    <property type="term" value="F:pseudouridylate synthase activity"/>
    <property type="evidence" value="ECO:0007669"/>
    <property type="project" value="TreeGrafter"/>
</dbReference>
<dbReference type="SUPFAM" id="SSF46785">
    <property type="entry name" value="Winged helix' DNA-binding domain"/>
    <property type="match status" value="1"/>
</dbReference>
<sequence length="373" mass="40952">MTENKWEQLNHNEQSVIRLIKSDPFISQQELAGKLELSRPSVANLISGLVKKGYIRGKAYILNEENPVICIGGANVDRKFYINGEVKFATSNPVHSTQNAGGVARNIGENLGRLGKEVILVTAGGSDAEWTFIEQASSPYMNVDYVAKFTKEATGSYTAVLDRSGELVIALADMDIYEQITPDILKNLAPQMSQAACLMVDLNCPKEALNYLIEFSRNQSIPVVFVAVSAPKMERLPEDLNGLTWLITNRDETEAYFSIELKSNDQWRQAVEKWLSHGVENVVITNGAKGVMIGNDSEGIYHIPAIELEEIVDVTGAGDAFSSAIIYAWLDGKSLPDSAKAGIANAAKTLQSPFTVRQNLSSDQLFKDMEELS</sequence>
<reference evidence="4 5" key="1">
    <citation type="submission" date="2016-10" db="EMBL/GenBank/DDBJ databases">
        <authorList>
            <person name="de Groot N.N."/>
        </authorList>
    </citation>
    <scope>NUCLEOTIDE SEQUENCE [LARGE SCALE GENOMIC DNA]</scope>
    <source>
        <strain evidence="4 5">IBRC-M 10780</strain>
    </source>
</reference>
<evidence type="ECO:0000256" key="1">
    <source>
        <dbReference type="ARBA" id="ARBA00022679"/>
    </source>
</evidence>
<dbReference type="InterPro" id="IPR002173">
    <property type="entry name" value="Carboh/pur_kinase_PfkB_CS"/>
</dbReference>
<feature type="domain" description="Carbohydrate kinase PfkB" evidence="3">
    <location>
        <begin position="68"/>
        <end position="353"/>
    </location>
</feature>
<dbReference type="InterPro" id="IPR036388">
    <property type="entry name" value="WH-like_DNA-bd_sf"/>
</dbReference>
<accession>A0A1I0F860</accession>
<dbReference type="InterPro" id="IPR029056">
    <property type="entry name" value="Ribokinase-like"/>
</dbReference>
<evidence type="ECO:0000313" key="4">
    <source>
        <dbReference type="EMBL" id="SET53461.1"/>
    </source>
</evidence>
<dbReference type="PANTHER" id="PTHR42909:SF4">
    <property type="entry name" value="CARBOHYDRATE KINASE, PFKB FAMILY"/>
    <property type="match status" value="1"/>
</dbReference>
<proteinExistence type="predicted"/>
<dbReference type="STRING" id="930131.SAMN05216389_11421"/>
<keyword evidence="1" id="KW-0808">Transferase</keyword>
<organism evidence="4 5">
    <name type="scientific">Oceanobacillus limi</name>
    <dbReference type="NCBI Taxonomy" id="930131"/>
    <lineage>
        <taxon>Bacteria</taxon>
        <taxon>Bacillati</taxon>
        <taxon>Bacillota</taxon>
        <taxon>Bacilli</taxon>
        <taxon>Bacillales</taxon>
        <taxon>Bacillaceae</taxon>
        <taxon>Oceanobacillus</taxon>
    </lineage>
</organism>
<dbReference type="Pfam" id="PF00294">
    <property type="entry name" value="PfkB"/>
    <property type="match status" value="1"/>
</dbReference>
<dbReference type="SUPFAM" id="SSF53613">
    <property type="entry name" value="Ribokinase-like"/>
    <property type="match status" value="1"/>
</dbReference>
<dbReference type="GO" id="GO:0016798">
    <property type="term" value="F:hydrolase activity, acting on glycosyl bonds"/>
    <property type="evidence" value="ECO:0007669"/>
    <property type="project" value="TreeGrafter"/>
</dbReference>
<gene>
    <name evidence="4" type="ORF">SAMN05216389_11421</name>
</gene>
<dbReference type="InterPro" id="IPR011611">
    <property type="entry name" value="PfkB_dom"/>
</dbReference>
<evidence type="ECO:0000259" key="3">
    <source>
        <dbReference type="Pfam" id="PF00294"/>
    </source>
</evidence>
<keyword evidence="5" id="KW-1185">Reference proteome</keyword>
<name>A0A1I0F860_9BACI</name>
<dbReference type="CDD" id="cd01941">
    <property type="entry name" value="YeiC_kinase_like"/>
    <property type="match status" value="1"/>
</dbReference>
<dbReference type="InterPro" id="IPR036390">
    <property type="entry name" value="WH_DNA-bd_sf"/>
</dbReference>
<dbReference type="Pfam" id="PF13412">
    <property type="entry name" value="HTH_24"/>
    <property type="match status" value="1"/>
</dbReference>
<dbReference type="EMBL" id="FOHE01000014">
    <property type="protein sequence ID" value="SET53461.1"/>
    <property type="molecule type" value="Genomic_DNA"/>
</dbReference>
<dbReference type="Proteomes" id="UP000198618">
    <property type="component" value="Unassembled WGS sequence"/>
</dbReference>
<keyword evidence="2 4" id="KW-0418">Kinase</keyword>
<dbReference type="GO" id="GO:0005737">
    <property type="term" value="C:cytoplasm"/>
    <property type="evidence" value="ECO:0007669"/>
    <property type="project" value="TreeGrafter"/>
</dbReference>
<dbReference type="GO" id="GO:0016301">
    <property type="term" value="F:kinase activity"/>
    <property type="evidence" value="ECO:0007669"/>
    <property type="project" value="UniProtKB-KW"/>
</dbReference>
<dbReference type="Gene3D" id="3.40.1190.20">
    <property type="match status" value="1"/>
</dbReference>
<evidence type="ECO:0000256" key="2">
    <source>
        <dbReference type="ARBA" id="ARBA00022777"/>
    </source>
</evidence>
<dbReference type="AlphaFoldDB" id="A0A1I0F860"/>
<evidence type="ECO:0000313" key="5">
    <source>
        <dbReference type="Proteomes" id="UP000198618"/>
    </source>
</evidence>
<dbReference type="PANTHER" id="PTHR42909">
    <property type="entry name" value="ZGC:136858"/>
    <property type="match status" value="1"/>
</dbReference>
<dbReference type="PROSITE" id="PS00584">
    <property type="entry name" value="PFKB_KINASES_2"/>
    <property type="match status" value="1"/>
</dbReference>
<protein>
    <submittedName>
        <fullName evidence="4">Sugar or nucleoside kinase, ribokinase family</fullName>
    </submittedName>
</protein>